<dbReference type="InterPro" id="IPR037359">
    <property type="entry name" value="NST/OST"/>
</dbReference>
<dbReference type="GeneID" id="95391274"/>
<dbReference type="InterPro" id="IPR000863">
    <property type="entry name" value="Sulfotransferase_dom"/>
</dbReference>
<evidence type="ECO:0000256" key="2">
    <source>
        <dbReference type="ARBA" id="ARBA00023180"/>
    </source>
</evidence>
<dbReference type="InterPro" id="IPR027417">
    <property type="entry name" value="P-loop_NTPase"/>
</dbReference>
<reference evidence="4 5" key="1">
    <citation type="submission" date="2020-08" db="EMBL/GenBank/DDBJ databases">
        <title>Sequencing the genomes of 1000 actinobacteria strains.</title>
        <authorList>
            <person name="Klenk H.-P."/>
        </authorList>
    </citation>
    <scope>NUCLEOTIDE SEQUENCE [LARGE SCALE GENOMIC DNA]</scope>
    <source>
        <strain evidence="4 5">DSM 44320</strain>
    </source>
</reference>
<evidence type="ECO:0000256" key="1">
    <source>
        <dbReference type="ARBA" id="ARBA00022679"/>
    </source>
</evidence>
<dbReference type="Pfam" id="PF00685">
    <property type="entry name" value="Sulfotransfer_1"/>
    <property type="match status" value="1"/>
</dbReference>
<keyword evidence="2" id="KW-0325">Glycoprotein</keyword>
<dbReference type="PANTHER" id="PTHR10605">
    <property type="entry name" value="HEPARAN SULFATE SULFOTRANSFERASE"/>
    <property type="match status" value="1"/>
</dbReference>
<dbReference type="PANTHER" id="PTHR10605:SF56">
    <property type="entry name" value="BIFUNCTIONAL HEPARAN SULFATE N-DEACETYLASE_N-SULFOTRANSFERASE"/>
    <property type="match status" value="1"/>
</dbReference>
<proteinExistence type="predicted"/>
<evidence type="ECO:0000259" key="3">
    <source>
        <dbReference type="Pfam" id="PF00685"/>
    </source>
</evidence>
<dbReference type="GO" id="GO:0008146">
    <property type="term" value="F:sulfotransferase activity"/>
    <property type="evidence" value="ECO:0007669"/>
    <property type="project" value="InterPro"/>
</dbReference>
<organism evidence="4 5">
    <name type="scientific">Nonomuraea dietziae</name>
    <dbReference type="NCBI Taxonomy" id="65515"/>
    <lineage>
        <taxon>Bacteria</taxon>
        <taxon>Bacillati</taxon>
        <taxon>Actinomycetota</taxon>
        <taxon>Actinomycetes</taxon>
        <taxon>Streptosporangiales</taxon>
        <taxon>Streptosporangiaceae</taxon>
        <taxon>Nonomuraea</taxon>
    </lineage>
</organism>
<accession>A0A7W5VC19</accession>
<dbReference type="AlphaFoldDB" id="A0A7W5VC19"/>
<dbReference type="Gene3D" id="3.40.50.300">
    <property type="entry name" value="P-loop containing nucleotide triphosphate hydrolases"/>
    <property type="match status" value="1"/>
</dbReference>
<dbReference type="RefSeq" id="WP_183651845.1">
    <property type="nucleotide sequence ID" value="NZ_BAAAXX010000108.1"/>
</dbReference>
<dbReference type="Proteomes" id="UP000579945">
    <property type="component" value="Unassembled WGS sequence"/>
</dbReference>
<evidence type="ECO:0000313" key="5">
    <source>
        <dbReference type="Proteomes" id="UP000579945"/>
    </source>
</evidence>
<dbReference type="SUPFAM" id="SSF52540">
    <property type="entry name" value="P-loop containing nucleoside triphosphate hydrolases"/>
    <property type="match status" value="1"/>
</dbReference>
<evidence type="ECO:0000313" key="4">
    <source>
        <dbReference type="EMBL" id="MBB3729075.1"/>
    </source>
</evidence>
<name>A0A7W5VC19_9ACTN</name>
<keyword evidence="1" id="KW-0808">Transferase</keyword>
<dbReference type="EMBL" id="JACIBV010000001">
    <property type="protein sequence ID" value="MBB3729075.1"/>
    <property type="molecule type" value="Genomic_DNA"/>
</dbReference>
<comment type="caution">
    <text evidence="4">The sequence shown here is derived from an EMBL/GenBank/DDBJ whole genome shotgun (WGS) entry which is preliminary data.</text>
</comment>
<gene>
    <name evidence="4" type="ORF">FHR33_004935</name>
</gene>
<feature type="domain" description="Sulfotransferase" evidence="3">
    <location>
        <begin position="32"/>
        <end position="250"/>
    </location>
</feature>
<protein>
    <recommendedName>
        <fullName evidence="3">Sulfotransferase domain-containing protein</fullName>
    </recommendedName>
</protein>
<keyword evidence="5" id="KW-1185">Reference proteome</keyword>
<sequence>MGMRDLLPEPLIEAGRAGFRLYGMATAGLRPDPDFLLIGAKRGGSTSFYYALLEHPRVVPLFPAAGLIPKSNHTKGVHFFDSNYGRGLRWYRSHLPSRLTRARAARRSGGPVVTGEGSPYYLHHPLAAERVAKDLPDARILLILRDPVERTFSHYRERVRSAAEPLDFEAALEAEKQRTEGEEERLVTDPAYSSYAHEHQSYVAQSEYARCLRRWFEHVPLSRFHILTSEEFYKDPQKACDGAAAFLGLPSAPLPSAGRVWNPAPKSDMTDAVRARLAEHFAPHNAELERMLGRTFPDWTAP</sequence>